<sequence>MTSHEFPGAEPGETPGEPRAAGPEALAAERGATPAEPAGAEQMPGTADSEGWRRLHPLSPLLRGGLVLVVLVGVIIANFRDLFVRLFFGGAAGAQAGEDEFENIIVMLSNGQILLIALGSVLALVLVIVGLAWVAWRFHSYRVTADAVESRSGVVFRQHRRAPLDRVQSVNLQRPLLARLLGLTKIEVLTGGQGGKVELAYLGHRDAKTVRERILLLATARRNGESVAQPIDEISAAAPVYYDGSAYAAPADALTQRAQEFADFDVDPEAAAAQALVRVPLGRLLGSILLSWEAVITLLLLLLAVFWGVVSSAIGVVTGSDGFLASGGISLLTVIPLILVTFGMMFSQFNKGFNFVLSRGRDSVRVGSGLTSTVTDSIPFGRIHAIEARQPLFWRPFGWWRVRVTLAGHSVSEAGQNVTQNIVLPVGRHTDVVRVIETLVPGAATGVTEGLTGPGDGYLRAGARAGWLLWFGKRRAGIRIDVPASTDGSAAPLTDATLRVRRGALTRTFIIMPIVRAQSVQLSRPLWHYVLGLASLQAHTVLGPVRVSVRGLGLADAQRFFGELSATMLAVQRAESDTHPVTRRQAHDDDAAG</sequence>
<feature type="compositionally biased region" description="Low complexity" evidence="1">
    <location>
        <begin position="8"/>
        <end position="32"/>
    </location>
</feature>
<dbReference type="PANTHER" id="PTHR34473">
    <property type="entry name" value="UPF0699 TRANSMEMBRANE PROTEIN YDBS"/>
    <property type="match status" value="1"/>
</dbReference>
<comment type="caution">
    <text evidence="4">The sequence shown here is derived from an EMBL/GenBank/DDBJ whole genome shotgun (WGS) entry which is preliminary data.</text>
</comment>
<reference evidence="5" key="1">
    <citation type="journal article" date="2019" name="Int. J. Syst. Evol. Microbiol.">
        <title>The Global Catalogue of Microorganisms (GCM) 10K type strain sequencing project: providing services to taxonomists for standard genome sequencing and annotation.</title>
        <authorList>
            <consortium name="The Broad Institute Genomics Platform"/>
            <consortium name="The Broad Institute Genome Sequencing Center for Infectious Disease"/>
            <person name="Wu L."/>
            <person name="Ma J."/>
        </authorList>
    </citation>
    <scope>NUCLEOTIDE SEQUENCE [LARGE SCALE GENOMIC DNA]</scope>
    <source>
        <strain evidence="5">CCUG 50213</strain>
    </source>
</reference>
<feature type="domain" description="YdbS-like PH" evidence="3">
    <location>
        <begin position="136"/>
        <end position="214"/>
    </location>
</feature>
<keyword evidence="2" id="KW-0472">Membrane</keyword>
<name>A0ABW3TMK0_9MICO</name>
<feature type="transmembrane region" description="Helical" evidence="2">
    <location>
        <begin position="113"/>
        <end position="136"/>
    </location>
</feature>
<dbReference type="InterPro" id="IPR005182">
    <property type="entry name" value="YdbS-like_PH"/>
</dbReference>
<keyword evidence="2" id="KW-1133">Transmembrane helix</keyword>
<gene>
    <name evidence="4" type="ORF">ACFQ3U_07275</name>
</gene>
<evidence type="ECO:0000256" key="2">
    <source>
        <dbReference type="SAM" id="Phobius"/>
    </source>
</evidence>
<evidence type="ECO:0000313" key="4">
    <source>
        <dbReference type="EMBL" id="MFD1201688.1"/>
    </source>
</evidence>
<feature type="transmembrane region" description="Helical" evidence="2">
    <location>
        <begin position="61"/>
        <end position="79"/>
    </location>
</feature>
<proteinExistence type="predicted"/>
<accession>A0ABW3TMK0</accession>
<feature type="region of interest" description="Disordered" evidence="1">
    <location>
        <begin position="1"/>
        <end position="49"/>
    </location>
</feature>
<dbReference type="Pfam" id="PF03703">
    <property type="entry name" value="bPH_2"/>
    <property type="match status" value="3"/>
</dbReference>
<dbReference type="PANTHER" id="PTHR34473:SF2">
    <property type="entry name" value="UPF0699 TRANSMEMBRANE PROTEIN YDBT"/>
    <property type="match status" value="1"/>
</dbReference>
<feature type="domain" description="YdbS-like PH" evidence="3">
    <location>
        <begin position="493"/>
        <end position="561"/>
    </location>
</feature>
<evidence type="ECO:0000259" key="3">
    <source>
        <dbReference type="Pfam" id="PF03703"/>
    </source>
</evidence>
<dbReference type="RefSeq" id="WP_343957749.1">
    <property type="nucleotide sequence ID" value="NZ_BAAAKZ010000002.1"/>
</dbReference>
<keyword evidence="5" id="KW-1185">Reference proteome</keyword>
<organism evidence="4 5">
    <name type="scientific">Leucobacter albus</name>
    <dbReference type="NCBI Taxonomy" id="272210"/>
    <lineage>
        <taxon>Bacteria</taxon>
        <taxon>Bacillati</taxon>
        <taxon>Actinomycetota</taxon>
        <taxon>Actinomycetes</taxon>
        <taxon>Micrococcales</taxon>
        <taxon>Microbacteriaceae</taxon>
        <taxon>Leucobacter</taxon>
    </lineage>
</organism>
<feature type="transmembrane region" description="Helical" evidence="2">
    <location>
        <begin position="288"/>
        <end position="310"/>
    </location>
</feature>
<evidence type="ECO:0000256" key="1">
    <source>
        <dbReference type="SAM" id="MobiDB-lite"/>
    </source>
</evidence>
<keyword evidence="2" id="KW-0812">Transmembrane</keyword>
<dbReference type="Proteomes" id="UP001597181">
    <property type="component" value="Unassembled WGS sequence"/>
</dbReference>
<feature type="domain" description="YdbS-like PH" evidence="3">
    <location>
        <begin position="361"/>
        <end position="412"/>
    </location>
</feature>
<evidence type="ECO:0000313" key="5">
    <source>
        <dbReference type="Proteomes" id="UP001597181"/>
    </source>
</evidence>
<feature type="transmembrane region" description="Helical" evidence="2">
    <location>
        <begin position="322"/>
        <end position="346"/>
    </location>
</feature>
<protein>
    <submittedName>
        <fullName evidence="4">PH domain-containing protein</fullName>
    </submittedName>
</protein>
<dbReference type="EMBL" id="JBHTLY010000002">
    <property type="protein sequence ID" value="MFD1201688.1"/>
    <property type="molecule type" value="Genomic_DNA"/>
</dbReference>